<gene>
    <name evidence="5" type="ORF">METZ01_LOCUS482621</name>
</gene>
<dbReference type="EMBL" id="UINC01207610">
    <property type="protein sequence ID" value="SVE29767.1"/>
    <property type="molecule type" value="Genomic_DNA"/>
</dbReference>
<keyword evidence="1" id="KW-0963">Cytoplasm</keyword>
<dbReference type="GO" id="GO:0008855">
    <property type="term" value="F:exodeoxyribonuclease VII activity"/>
    <property type="evidence" value="ECO:0007669"/>
    <property type="project" value="InterPro"/>
</dbReference>
<dbReference type="NCBIfam" id="TIGR01280">
    <property type="entry name" value="xseB"/>
    <property type="match status" value="1"/>
</dbReference>
<dbReference type="PANTHER" id="PTHR34137:SF1">
    <property type="entry name" value="EXODEOXYRIBONUCLEASE 7 SMALL SUBUNIT"/>
    <property type="match status" value="1"/>
</dbReference>
<proteinExistence type="inferred from homology"/>
<evidence type="ECO:0000313" key="5">
    <source>
        <dbReference type="EMBL" id="SVE29767.1"/>
    </source>
</evidence>
<dbReference type="PANTHER" id="PTHR34137">
    <property type="entry name" value="EXODEOXYRIBONUCLEASE 7 SMALL SUBUNIT"/>
    <property type="match status" value="1"/>
</dbReference>
<dbReference type="NCBIfam" id="NF002140">
    <property type="entry name" value="PRK00977.1-4"/>
    <property type="match status" value="1"/>
</dbReference>
<evidence type="ECO:0000256" key="1">
    <source>
        <dbReference type="ARBA" id="ARBA00022490"/>
    </source>
</evidence>
<organism evidence="5">
    <name type="scientific">marine metagenome</name>
    <dbReference type="NCBI Taxonomy" id="408172"/>
    <lineage>
        <taxon>unclassified sequences</taxon>
        <taxon>metagenomes</taxon>
        <taxon>ecological metagenomes</taxon>
    </lineage>
</organism>
<dbReference type="InterPro" id="IPR003761">
    <property type="entry name" value="Exonuc_VII_S"/>
</dbReference>
<keyword evidence="3" id="KW-0378">Hydrolase</keyword>
<evidence type="ECO:0000256" key="4">
    <source>
        <dbReference type="SAM" id="MobiDB-lite"/>
    </source>
</evidence>
<dbReference type="GO" id="GO:0005829">
    <property type="term" value="C:cytosol"/>
    <property type="evidence" value="ECO:0007669"/>
    <property type="project" value="TreeGrafter"/>
</dbReference>
<name>A0A383CBM0_9ZZZZ</name>
<dbReference type="HAMAP" id="MF_00337">
    <property type="entry name" value="Exonuc_7_S"/>
    <property type="match status" value="1"/>
</dbReference>
<feature type="region of interest" description="Disordered" evidence="4">
    <location>
        <begin position="63"/>
        <end position="85"/>
    </location>
</feature>
<feature type="compositionally biased region" description="Polar residues" evidence="4">
    <location>
        <begin position="75"/>
        <end position="85"/>
    </location>
</feature>
<keyword evidence="2" id="KW-0540">Nuclease</keyword>
<dbReference type="GO" id="GO:0009318">
    <property type="term" value="C:exodeoxyribonuclease VII complex"/>
    <property type="evidence" value="ECO:0007669"/>
    <property type="project" value="InterPro"/>
</dbReference>
<dbReference type="AlphaFoldDB" id="A0A383CBM0"/>
<protein>
    <submittedName>
        <fullName evidence="5">Uncharacterized protein</fullName>
    </submittedName>
</protein>
<sequence length="85" mass="9728">MNTKIKDFESALAELETIVKTLEDGQLTLEQSLENFERGIELSRYCHTRLEEAERRVEILTERGETRPAPETIADLSTNDTTTTK</sequence>
<dbReference type="SUPFAM" id="SSF116842">
    <property type="entry name" value="XseB-like"/>
    <property type="match status" value="1"/>
</dbReference>
<dbReference type="Gene3D" id="1.10.287.1040">
    <property type="entry name" value="Exonuclease VII, small subunit"/>
    <property type="match status" value="1"/>
</dbReference>
<dbReference type="GO" id="GO:0006308">
    <property type="term" value="P:DNA catabolic process"/>
    <property type="evidence" value="ECO:0007669"/>
    <property type="project" value="InterPro"/>
</dbReference>
<reference evidence="5" key="1">
    <citation type="submission" date="2018-05" db="EMBL/GenBank/DDBJ databases">
        <authorList>
            <person name="Lanie J.A."/>
            <person name="Ng W.-L."/>
            <person name="Kazmierczak K.M."/>
            <person name="Andrzejewski T.M."/>
            <person name="Davidsen T.M."/>
            <person name="Wayne K.J."/>
            <person name="Tettelin H."/>
            <person name="Glass J.I."/>
            <person name="Rusch D."/>
            <person name="Podicherti R."/>
            <person name="Tsui H.-C.T."/>
            <person name="Winkler M.E."/>
        </authorList>
    </citation>
    <scope>NUCLEOTIDE SEQUENCE</scope>
</reference>
<evidence type="ECO:0000256" key="3">
    <source>
        <dbReference type="ARBA" id="ARBA00022801"/>
    </source>
</evidence>
<dbReference type="InterPro" id="IPR037004">
    <property type="entry name" value="Exonuc_VII_ssu_sf"/>
</dbReference>
<evidence type="ECO:0000256" key="2">
    <source>
        <dbReference type="ARBA" id="ARBA00022722"/>
    </source>
</evidence>
<dbReference type="Pfam" id="PF02609">
    <property type="entry name" value="Exonuc_VII_S"/>
    <property type="match status" value="1"/>
</dbReference>
<accession>A0A383CBM0</accession>